<dbReference type="EMBL" id="KB304845">
    <property type="protein sequence ID" value="ELU01659.1"/>
    <property type="molecule type" value="Genomic_DNA"/>
</dbReference>
<dbReference type="Proteomes" id="UP000014760">
    <property type="component" value="Unassembled WGS sequence"/>
</dbReference>
<evidence type="ECO:0000256" key="1">
    <source>
        <dbReference type="SAM" id="MobiDB-lite"/>
    </source>
</evidence>
<dbReference type="HOGENOM" id="CLU_1121021_0_0_1"/>
<protein>
    <recommendedName>
        <fullName evidence="2">U1-type domain-containing protein</fullName>
    </recommendedName>
</protein>
<dbReference type="SMART" id="SM00451">
    <property type="entry name" value="ZnF_U1"/>
    <property type="match status" value="1"/>
</dbReference>
<gene>
    <name evidence="3" type="ORF">CAPTEDRAFT_198910</name>
</gene>
<dbReference type="PANTHER" id="PTHR46786">
    <property type="entry name" value="ZINC FINGER MATRIN-TYPE PROTEIN 3"/>
    <property type="match status" value="1"/>
</dbReference>
<evidence type="ECO:0000313" key="4">
    <source>
        <dbReference type="EnsemblMetazoa" id="CapteP198910"/>
    </source>
</evidence>
<evidence type="ECO:0000259" key="2">
    <source>
        <dbReference type="SMART" id="SM00451"/>
    </source>
</evidence>
<dbReference type="EMBL" id="AMQN01009180">
    <property type="status" value="NOT_ANNOTATED_CDS"/>
    <property type="molecule type" value="Genomic_DNA"/>
</dbReference>
<dbReference type="Gene3D" id="3.30.160.60">
    <property type="entry name" value="Classic Zinc Finger"/>
    <property type="match status" value="1"/>
</dbReference>
<dbReference type="GO" id="GO:0003676">
    <property type="term" value="F:nucleic acid binding"/>
    <property type="evidence" value="ECO:0007669"/>
    <property type="project" value="InterPro"/>
</dbReference>
<dbReference type="InterPro" id="IPR052644">
    <property type="entry name" value="ZMAT3"/>
</dbReference>
<evidence type="ECO:0000313" key="5">
    <source>
        <dbReference type="Proteomes" id="UP000014760"/>
    </source>
</evidence>
<keyword evidence="5" id="KW-1185">Reference proteome</keyword>
<dbReference type="EnsemblMetazoa" id="CapteT198910">
    <property type="protein sequence ID" value="CapteP198910"/>
    <property type="gene ID" value="CapteG198910"/>
</dbReference>
<proteinExistence type="predicted"/>
<reference evidence="3 5" key="2">
    <citation type="journal article" date="2013" name="Nature">
        <title>Insights into bilaterian evolution from three spiralian genomes.</title>
        <authorList>
            <person name="Simakov O."/>
            <person name="Marletaz F."/>
            <person name="Cho S.J."/>
            <person name="Edsinger-Gonzales E."/>
            <person name="Havlak P."/>
            <person name="Hellsten U."/>
            <person name="Kuo D.H."/>
            <person name="Larsson T."/>
            <person name="Lv J."/>
            <person name="Arendt D."/>
            <person name="Savage R."/>
            <person name="Osoegawa K."/>
            <person name="de Jong P."/>
            <person name="Grimwood J."/>
            <person name="Chapman J.A."/>
            <person name="Shapiro H."/>
            <person name="Aerts A."/>
            <person name="Otillar R.P."/>
            <person name="Terry A.Y."/>
            <person name="Boore J.L."/>
            <person name="Grigoriev I.V."/>
            <person name="Lindberg D.R."/>
            <person name="Seaver E.C."/>
            <person name="Weisblat D.A."/>
            <person name="Putnam N.H."/>
            <person name="Rokhsar D.S."/>
        </authorList>
    </citation>
    <scope>NUCLEOTIDE SEQUENCE</scope>
    <source>
        <strain evidence="3 5">I ESC-2004</strain>
    </source>
</reference>
<feature type="domain" description="U1-type" evidence="2">
    <location>
        <begin position="176"/>
        <end position="210"/>
    </location>
</feature>
<dbReference type="SUPFAM" id="SSF57667">
    <property type="entry name" value="beta-beta-alpha zinc fingers"/>
    <property type="match status" value="1"/>
</dbReference>
<dbReference type="Pfam" id="PF12874">
    <property type="entry name" value="zf-met"/>
    <property type="match status" value="1"/>
</dbReference>
<reference evidence="4" key="3">
    <citation type="submission" date="2015-06" db="UniProtKB">
        <authorList>
            <consortium name="EnsemblMetazoa"/>
        </authorList>
    </citation>
    <scope>IDENTIFICATION</scope>
</reference>
<dbReference type="InterPro" id="IPR036236">
    <property type="entry name" value="Znf_C2H2_sf"/>
</dbReference>
<evidence type="ECO:0000313" key="3">
    <source>
        <dbReference type="EMBL" id="ELU01659.1"/>
    </source>
</evidence>
<accession>R7U6N7</accession>
<sequence length="248" mass="26210">MGPSCELPAVWQYVSFGSSTPLISKRYQSALLRDSTRRTPSSPVPNQRLTGPSLHLISGYQGYQGNPQTLSAPLAATAPTGVGLAPGGQLSTAAAMNFTPSQLQQLASMPTDLNGSMLTAPSLDANLNYVLPTTTTLRSPNGPCRSGLKRKLCAADGESSSESTECNDVDSHNVTLHPLYCKVCRVTLNAPAQAKQHYEGKTHAKKAKLYADALEAEKLTPACALKTSASSQEALKNPFEPSGPKPQL</sequence>
<dbReference type="PANTHER" id="PTHR46786:SF1">
    <property type="entry name" value="ZINC FINGER MATRIN-TYPE PROTEIN 3"/>
    <property type="match status" value="1"/>
</dbReference>
<dbReference type="InterPro" id="IPR013087">
    <property type="entry name" value="Znf_C2H2_type"/>
</dbReference>
<organism evidence="3">
    <name type="scientific">Capitella teleta</name>
    <name type="common">Polychaete worm</name>
    <dbReference type="NCBI Taxonomy" id="283909"/>
    <lineage>
        <taxon>Eukaryota</taxon>
        <taxon>Metazoa</taxon>
        <taxon>Spiralia</taxon>
        <taxon>Lophotrochozoa</taxon>
        <taxon>Annelida</taxon>
        <taxon>Polychaeta</taxon>
        <taxon>Sedentaria</taxon>
        <taxon>Scolecida</taxon>
        <taxon>Capitellidae</taxon>
        <taxon>Capitella</taxon>
    </lineage>
</organism>
<dbReference type="GO" id="GO:0008270">
    <property type="term" value="F:zinc ion binding"/>
    <property type="evidence" value="ECO:0007669"/>
    <property type="project" value="InterPro"/>
</dbReference>
<dbReference type="OrthoDB" id="6286132at2759"/>
<name>R7U6N7_CAPTE</name>
<reference evidence="5" key="1">
    <citation type="submission" date="2012-12" db="EMBL/GenBank/DDBJ databases">
        <authorList>
            <person name="Hellsten U."/>
            <person name="Grimwood J."/>
            <person name="Chapman J.A."/>
            <person name="Shapiro H."/>
            <person name="Aerts A."/>
            <person name="Otillar R.P."/>
            <person name="Terry A.Y."/>
            <person name="Boore J.L."/>
            <person name="Simakov O."/>
            <person name="Marletaz F."/>
            <person name="Cho S.-J."/>
            <person name="Edsinger-Gonzales E."/>
            <person name="Havlak P."/>
            <person name="Kuo D.-H."/>
            <person name="Larsson T."/>
            <person name="Lv J."/>
            <person name="Arendt D."/>
            <person name="Savage R."/>
            <person name="Osoegawa K."/>
            <person name="de Jong P."/>
            <person name="Lindberg D.R."/>
            <person name="Seaver E.C."/>
            <person name="Weisblat D.A."/>
            <person name="Putnam N.H."/>
            <person name="Grigoriev I.V."/>
            <person name="Rokhsar D.S."/>
        </authorList>
    </citation>
    <scope>NUCLEOTIDE SEQUENCE</scope>
    <source>
        <strain evidence="5">I ESC-2004</strain>
    </source>
</reference>
<dbReference type="InterPro" id="IPR003604">
    <property type="entry name" value="Matrin/U1-like-C_Znf_C2H2"/>
</dbReference>
<dbReference type="AlphaFoldDB" id="R7U6N7"/>
<feature type="region of interest" description="Disordered" evidence="1">
    <location>
        <begin position="227"/>
        <end position="248"/>
    </location>
</feature>